<evidence type="ECO:0000313" key="3">
    <source>
        <dbReference type="EMBL" id="MFE3868371.1"/>
    </source>
</evidence>
<keyword evidence="1" id="KW-0472">Membrane</keyword>
<feature type="transmembrane region" description="Helical" evidence="1">
    <location>
        <begin position="224"/>
        <end position="246"/>
    </location>
</feature>
<protein>
    <submittedName>
        <fullName evidence="3">Glycosyltransferase family 2 protein</fullName>
    </submittedName>
</protein>
<keyword evidence="1" id="KW-1133">Transmembrane helix</keyword>
<dbReference type="InterPro" id="IPR001173">
    <property type="entry name" value="Glyco_trans_2-like"/>
</dbReference>
<keyword evidence="4" id="KW-1185">Reference proteome</keyword>
<dbReference type="PANTHER" id="PTHR22916">
    <property type="entry name" value="GLYCOSYLTRANSFERASE"/>
    <property type="match status" value="1"/>
</dbReference>
<dbReference type="SUPFAM" id="SSF53448">
    <property type="entry name" value="Nucleotide-diphospho-sugar transferases"/>
    <property type="match status" value="1"/>
</dbReference>
<name>A0ABW6HWI3_9FLAO</name>
<dbReference type="PANTHER" id="PTHR22916:SF3">
    <property type="entry name" value="UDP-GLCNAC:BETAGAL BETA-1,3-N-ACETYLGLUCOSAMINYLTRANSFERASE-LIKE PROTEIN 1"/>
    <property type="match status" value="1"/>
</dbReference>
<reference evidence="3 4" key="1">
    <citation type="submission" date="2024-06" db="EMBL/GenBank/DDBJ databases">
        <title>Flavobacterium spp. isolated from glacier.</title>
        <authorList>
            <person name="Han D."/>
        </authorList>
    </citation>
    <scope>NUCLEOTIDE SEQUENCE [LARGE SCALE GENOMIC DNA]</scope>
    <source>
        <strain evidence="3 4">LS2P90</strain>
    </source>
</reference>
<dbReference type="EMBL" id="JBHZPZ010000010">
    <property type="protein sequence ID" value="MFE3868371.1"/>
    <property type="molecule type" value="Genomic_DNA"/>
</dbReference>
<feature type="domain" description="Glycosyltransferase 2-like" evidence="2">
    <location>
        <begin position="5"/>
        <end position="126"/>
    </location>
</feature>
<accession>A0ABW6HWI3</accession>
<sequence>MELVSIITPSFNSEKFIAETIQSVQNQTYQNWEMIIVDDCSTDATVKIVEKMALLDNRIQLFESEKNSGTGISRNRALQKAKGRYISFLDADDLWKPEKLEIQINFLKNNNLSFTFSFYDCIDEQGMELNKRVEAPRNLSYMQLFFCNYVGNLTGIYDVNHFGKIAISSIRKRQDWMLWLTILKKVKSAKPIPESLAFYRIRENSISASKVNLLKHNFTVYRTFHGFNLLLSLLCIIGFLFTQLLIKPRYIKTLKHRFKLF</sequence>
<dbReference type="InterPro" id="IPR029044">
    <property type="entry name" value="Nucleotide-diphossugar_trans"/>
</dbReference>
<evidence type="ECO:0000313" key="4">
    <source>
        <dbReference type="Proteomes" id="UP001600109"/>
    </source>
</evidence>
<evidence type="ECO:0000259" key="2">
    <source>
        <dbReference type="Pfam" id="PF00535"/>
    </source>
</evidence>
<gene>
    <name evidence="3" type="ORF">ACFX5E_09840</name>
</gene>
<dbReference type="RefSeq" id="WP_379855029.1">
    <property type="nucleotide sequence ID" value="NZ_JBHZPZ010000010.1"/>
</dbReference>
<keyword evidence="1" id="KW-0812">Transmembrane</keyword>
<dbReference type="Gene3D" id="3.90.550.10">
    <property type="entry name" value="Spore Coat Polysaccharide Biosynthesis Protein SpsA, Chain A"/>
    <property type="match status" value="1"/>
</dbReference>
<dbReference type="Proteomes" id="UP001600109">
    <property type="component" value="Unassembled WGS sequence"/>
</dbReference>
<dbReference type="Pfam" id="PF00535">
    <property type="entry name" value="Glycos_transf_2"/>
    <property type="match status" value="1"/>
</dbReference>
<evidence type="ECO:0000256" key="1">
    <source>
        <dbReference type="SAM" id="Phobius"/>
    </source>
</evidence>
<organism evidence="3 4">
    <name type="scientific">Flavobacterium xylosi</name>
    <dbReference type="NCBI Taxonomy" id="3230415"/>
    <lineage>
        <taxon>Bacteria</taxon>
        <taxon>Pseudomonadati</taxon>
        <taxon>Bacteroidota</taxon>
        <taxon>Flavobacteriia</taxon>
        <taxon>Flavobacteriales</taxon>
        <taxon>Flavobacteriaceae</taxon>
        <taxon>Flavobacterium</taxon>
    </lineage>
</organism>
<dbReference type="CDD" id="cd00761">
    <property type="entry name" value="Glyco_tranf_GTA_type"/>
    <property type="match status" value="1"/>
</dbReference>
<proteinExistence type="predicted"/>
<comment type="caution">
    <text evidence="3">The sequence shown here is derived from an EMBL/GenBank/DDBJ whole genome shotgun (WGS) entry which is preliminary data.</text>
</comment>